<feature type="compositionally biased region" description="Basic and acidic residues" evidence="1">
    <location>
        <begin position="36"/>
        <end position="49"/>
    </location>
</feature>
<dbReference type="EMBL" id="ML978121">
    <property type="protein sequence ID" value="KAF2103900.1"/>
    <property type="molecule type" value="Genomic_DNA"/>
</dbReference>
<gene>
    <name evidence="2" type="ORF">NA57DRAFT_70110</name>
</gene>
<organism evidence="2 3">
    <name type="scientific">Rhizodiscina lignyota</name>
    <dbReference type="NCBI Taxonomy" id="1504668"/>
    <lineage>
        <taxon>Eukaryota</taxon>
        <taxon>Fungi</taxon>
        <taxon>Dikarya</taxon>
        <taxon>Ascomycota</taxon>
        <taxon>Pezizomycotina</taxon>
        <taxon>Dothideomycetes</taxon>
        <taxon>Pleosporomycetidae</taxon>
        <taxon>Aulographales</taxon>
        <taxon>Rhizodiscinaceae</taxon>
        <taxon>Rhizodiscina</taxon>
    </lineage>
</organism>
<accession>A0A9P4MB26</accession>
<comment type="caution">
    <text evidence="2">The sequence shown here is derived from an EMBL/GenBank/DDBJ whole genome shotgun (WGS) entry which is preliminary data.</text>
</comment>
<dbReference type="AlphaFoldDB" id="A0A9P4MB26"/>
<evidence type="ECO:0000313" key="2">
    <source>
        <dbReference type="EMBL" id="KAF2103900.1"/>
    </source>
</evidence>
<keyword evidence="3" id="KW-1185">Reference proteome</keyword>
<sequence>MNTLTGMPMGTTFADTSNTFAPSAPSIPSGPPPSYREARRDHRSSHFREANLTPPVKRPSICHHMGETRGLISRIPDPVNSPIPTSIHVDPDVQADCILDSLHITSTPKSRQVMRRATATLNWDSRFAGLRAGSPTILEHEAREGSIIAACTGIHTGGV</sequence>
<name>A0A9P4MB26_9PEZI</name>
<protein>
    <submittedName>
        <fullName evidence="2">Uncharacterized protein</fullName>
    </submittedName>
</protein>
<feature type="region of interest" description="Disordered" evidence="1">
    <location>
        <begin position="1"/>
        <end position="60"/>
    </location>
</feature>
<reference evidence="2" key="1">
    <citation type="journal article" date="2020" name="Stud. Mycol.">
        <title>101 Dothideomycetes genomes: a test case for predicting lifestyles and emergence of pathogens.</title>
        <authorList>
            <person name="Haridas S."/>
            <person name="Albert R."/>
            <person name="Binder M."/>
            <person name="Bloem J."/>
            <person name="Labutti K."/>
            <person name="Salamov A."/>
            <person name="Andreopoulos B."/>
            <person name="Baker S."/>
            <person name="Barry K."/>
            <person name="Bills G."/>
            <person name="Bluhm B."/>
            <person name="Cannon C."/>
            <person name="Castanera R."/>
            <person name="Culley D."/>
            <person name="Daum C."/>
            <person name="Ezra D."/>
            <person name="Gonzalez J."/>
            <person name="Henrissat B."/>
            <person name="Kuo A."/>
            <person name="Liang C."/>
            <person name="Lipzen A."/>
            <person name="Lutzoni F."/>
            <person name="Magnuson J."/>
            <person name="Mondo S."/>
            <person name="Nolan M."/>
            <person name="Ohm R."/>
            <person name="Pangilinan J."/>
            <person name="Park H.-J."/>
            <person name="Ramirez L."/>
            <person name="Alfaro M."/>
            <person name="Sun H."/>
            <person name="Tritt A."/>
            <person name="Yoshinaga Y."/>
            <person name="Zwiers L.-H."/>
            <person name="Turgeon B."/>
            <person name="Goodwin S."/>
            <person name="Spatafora J."/>
            <person name="Crous P."/>
            <person name="Grigoriev I."/>
        </authorList>
    </citation>
    <scope>NUCLEOTIDE SEQUENCE</scope>
    <source>
        <strain evidence="2">CBS 133067</strain>
    </source>
</reference>
<evidence type="ECO:0000256" key="1">
    <source>
        <dbReference type="SAM" id="MobiDB-lite"/>
    </source>
</evidence>
<dbReference type="Proteomes" id="UP000799772">
    <property type="component" value="Unassembled WGS sequence"/>
</dbReference>
<proteinExistence type="predicted"/>
<evidence type="ECO:0000313" key="3">
    <source>
        <dbReference type="Proteomes" id="UP000799772"/>
    </source>
</evidence>